<evidence type="ECO:0000313" key="2">
    <source>
        <dbReference type="EMBL" id="CAH1100509.1"/>
    </source>
</evidence>
<keyword evidence="3" id="KW-1185">Reference proteome</keyword>
<dbReference type="PANTHER" id="PTHR11012:SF48">
    <property type="entry name" value="CHK KINASE-LIKE DOMAIN-CONTAINING PROTEIN-RELATED"/>
    <property type="match status" value="1"/>
</dbReference>
<gene>
    <name evidence="2" type="ORF">PSYICH_LOCUS1682</name>
</gene>
<feature type="domain" description="CHK kinase-like" evidence="1">
    <location>
        <begin position="306"/>
        <end position="506"/>
    </location>
</feature>
<sequence length="602" mass="70837">MVVNIKSFTSLEKIVKKLAFKHVETIKTANLNFNTCENSVPIDEKDVTRIFKIVDEYTLTENSLHIKKGVEELLKCSENIFKTNPNNFLMPTSSASAPLNPPIYDLLLEIFCNTSQLERQYYFHKLAECYYNHLQITKSVVTKEEFEDQIKQYLPYIKMEMILFYSKIKPLNKPKLLEAISELIEVILYPKILREECYKIVSNKLGTENYEFLKYDLNFIEERPGFLGDYYKLNIFVKYQDNEDIIRCFAKYMPTTNETTILLAKFTFKKEIFFYNDFIPTIEALGEKGLTDFLPKCYLCKSNDYIILEDLSYHNYTSASIFVPAEYDWLILVIKQMAKIHACSFVFEEKTSKKMGKKIRLDEVYKPFLTEYLFSETNPTGGVILNGTRLVDTYFLEKFVDSNSLEDVRTKTTKAFKKMYKDIEVSDIYRNVICHGDMWGSNILTKYNKNVPVSCRLVDYQMIRYCSPIVELLFLIEINTNQTIRNKFYQKFLDTYFSELNDCLKRHDINIDEIYDYNTFLKACSYYKLSVICMVLTYIQVVFIPKEIMVEINGNVEKARQYLQDGDRADVLDNAMKHDIFASKIQETMEEFLEELKKSTSL</sequence>
<reference evidence="2" key="1">
    <citation type="submission" date="2022-01" db="EMBL/GenBank/DDBJ databases">
        <authorList>
            <person name="King R."/>
        </authorList>
    </citation>
    <scope>NUCLEOTIDE SEQUENCE</scope>
</reference>
<dbReference type="OrthoDB" id="190089at2759"/>
<dbReference type="PANTHER" id="PTHR11012">
    <property type="entry name" value="PROTEIN KINASE-LIKE DOMAIN-CONTAINING"/>
    <property type="match status" value="1"/>
</dbReference>
<evidence type="ECO:0000259" key="1">
    <source>
        <dbReference type="SMART" id="SM00587"/>
    </source>
</evidence>
<dbReference type="Pfam" id="PF02958">
    <property type="entry name" value="EcKL"/>
    <property type="match status" value="1"/>
</dbReference>
<protein>
    <recommendedName>
        <fullName evidence="1">CHK kinase-like domain-containing protein</fullName>
    </recommendedName>
</protein>
<dbReference type="InterPro" id="IPR004119">
    <property type="entry name" value="EcKL"/>
</dbReference>
<accession>A0A9P0CJY1</accession>
<dbReference type="AlphaFoldDB" id="A0A9P0CJY1"/>
<evidence type="ECO:0000313" key="3">
    <source>
        <dbReference type="Proteomes" id="UP001153636"/>
    </source>
</evidence>
<dbReference type="Proteomes" id="UP001153636">
    <property type="component" value="Chromosome 10"/>
</dbReference>
<name>A0A9P0CJY1_9CUCU</name>
<dbReference type="EMBL" id="OV651822">
    <property type="protein sequence ID" value="CAH1100509.1"/>
    <property type="molecule type" value="Genomic_DNA"/>
</dbReference>
<dbReference type="Gene3D" id="3.90.1200.10">
    <property type="match status" value="1"/>
</dbReference>
<dbReference type="SUPFAM" id="SSF56112">
    <property type="entry name" value="Protein kinase-like (PK-like)"/>
    <property type="match status" value="1"/>
</dbReference>
<dbReference type="SMART" id="SM00587">
    <property type="entry name" value="CHK"/>
    <property type="match status" value="1"/>
</dbReference>
<dbReference type="InterPro" id="IPR015897">
    <property type="entry name" value="CHK_kinase-like"/>
</dbReference>
<dbReference type="InterPro" id="IPR011009">
    <property type="entry name" value="Kinase-like_dom_sf"/>
</dbReference>
<proteinExistence type="predicted"/>
<organism evidence="2 3">
    <name type="scientific">Psylliodes chrysocephalus</name>
    <dbReference type="NCBI Taxonomy" id="3402493"/>
    <lineage>
        <taxon>Eukaryota</taxon>
        <taxon>Metazoa</taxon>
        <taxon>Ecdysozoa</taxon>
        <taxon>Arthropoda</taxon>
        <taxon>Hexapoda</taxon>
        <taxon>Insecta</taxon>
        <taxon>Pterygota</taxon>
        <taxon>Neoptera</taxon>
        <taxon>Endopterygota</taxon>
        <taxon>Coleoptera</taxon>
        <taxon>Polyphaga</taxon>
        <taxon>Cucujiformia</taxon>
        <taxon>Chrysomeloidea</taxon>
        <taxon>Chrysomelidae</taxon>
        <taxon>Galerucinae</taxon>
        <taxon>Alticini</taxon>
        <taxon>Psylliodes</taxon>
    </lineage>
</organism>